<protein>
    <submittedName>
        <fullName evidence="1">Uncharacterized protein</fullName>
    </submittedName>
</protein>
<organism evidence="1">
    <name type="scientific">viral metagenome</name>
    <dbReference type="NCBI Taxonomy" id="1070528"/>
    <lineage>
        <taxon>unclassified sequences</taxon>
        <taxon>metagenomes</taxon>
        <taxon>organismal metagenomes</taxon>
    </lineage>
</organism>
<accession>A0A6C0JIP6</accession>
<dbReference type="EMBL" id="MN740383">
    <property type="protein sequence ID" value="QHU03504.1"/>
    <property type="molecule type" value="Genomic_DNA"/>
</dbReference>
<reference evidence="1" key="1">
    <citation type="journal article" date="2020" name="Nature">
        <title>Giant virus diversity and host interactions through global metagenomics.</title>
        <authorList>
            <person name="Schulz F."/>
            <person name="Roux S."/>
            <person name="Paez-Espino D."/>
            <person name="Jungbluth S."/>
            <person name="Walsh D.A."/>
            <person name="Denef V.J."/>
            <person name="McMahon K.D."/>
            <person name="Konstantinidis K.T."/>
            <person name="Eloe-Fadrosh E.A."/>
            <person name="Kyrpides N.C."/>
            <person name="Woyke T."/>
        </authorList>
    </citation>
    <scope>NUCLEOTIDE SEQUENCE</scope>
    <source>
        <strain evidence="1">GVMAG-M-3300027206-1</strain>
    </source>
</reference>
<name>A0A6C0JIP6_9ZZZZ</name>
<evidence type="ECO:0000313" key="1">
    <source>
        <dbReference type="EMBL" id="QHU03504.1"/>
    </source>
</evidence>
<sequence>MLTLVRPIHVQHKRVTLPKTNKAIRRPVRNVKVRSALPDQDLINYSLFQLTSWVMPMTIAGRLLKMEYKEIGVGLVAIGVTKTLLEAGGIIHY</sequence>
<dbReference type="AlphaFoldDB" id="A0A6C0JIP6"/>
<proteinExistence type="predicted"/>